<evidence type="ECO:0000313" key="3">
    <source>
        <dbReference type="Proteomes" id="UP000182624"/>
    </source>
</evidence>
<evidence type="ECO:0000313" key="2">
    <source>
        <dbReference type="EMBL" id="SFP69030.1"/>
    </source>
</evidence>
<keyword evidence="1" id="KW-0812">Transmembrane</keyword>
<feature type="transmembrane region" description="Helical" evidence="1">
    <location>
        <begin position="6"/>
        <end position="24"/>
    </location>
</feature>
<dbReference type="OrthoDB" id="9799897at2"/>
<dbReference type="RefSeq" id="WP_083413411.1">
    <property type="nucleotide sequence ID" value="NZ_FOXO01000006.1"/>
</dbReference>
<name>A0A1I5SE68_9FIRM</name>
<keyword evidence="3" id="KW-1185">Reference proteome</keyword>
<reference evidence="3" key="1">
    <citation type="submission" date="2016-10" db="EMBL/GenBank/DDBJ databases">
        <authorList>
            <person name="Varghese N."/>
            <person name="Submissions S."/>
        </authorList>
    </citation>
    <scope>NUCLEOTIDE SEQUENCE [LARGE SCALE GENOMIC DNA]</scope>
    <source>
        <strain evidence="3">P18</strain>
    </source>
</reference>
<accession>A0A1I5SE68</accession>
<dbReference type="Proteomes" id="UP000182624">
    <property type="component" value="Unassembled WGS sequence"/>
</dbReference>
<evidence type="ECO:0000256" key="1">
    <source>
        <dbReference type="SAM" id="Phobius"/>
    </source>
</evidence>
<keyword evidence="1" id="KW-0472">Membrane</keyword>
<dbReference type="AlphaFoldDB" id="A0A1I5SE68"/>
<protein>
    <submittedName>
        <fullName evidence="2">Uncharacterized protein</fullName>
    </submittedName>
</protein>
<gene>
    <name evidence="2" type="ORF">SAMN04487928_10634</name>
</gene>
<organism evidence="2 3">
    <name type="scientific">Butyrivibrio proteoclasticus</name>
    <dbReference type="NCBI Taxonomy" id="43305"/>
    <lineage>
        <taxon>Bacteria</taxon>
        <taxon>Bacillati</taxon>
        <taxon>Bacillota</taxon>
        <taxon>Clostridia</taxon>
        <taxon>Lachnospirales</taxon>
        <taxon>Lachnospiraceae</taxon>
        <taxon>Butyrivibrio</taxon>
    </lineage>
</organism>
<keyword evidence="1" id="KW-1133">Transmembrane helix</keyword>
<dbReference type="EMBL" id="FOXO01000006">
    <property type="protein sequence ID" value="SFP69030.1"/>
    <property type="molecule type" value="Genomic_DNA"/>
</dbReference>
<proteinExistence type="predicted"/>
<sequence>MGKKSIVGVLLISFLIMGVGLSYWKTEVTGRDLKPVIYLYPTEDNTEISVNLDYDGNIVELIPEFNAENTWNVTANADGKITFEGKQYDYLFWEGDPNFSYDFYSGFCVAGADTRAFLDEKLHALGLNDAETEEFIDFWLPMMEGNPYNMVSFQTDTYKNGAKLTVSPEPDTVIRVFMAWYPTDRFVKINPQYIEGAERNGFTVVEWGGNKVK</sequence>